<keyword evidence="4" id="KW-1185">Reference proteome</keyword>
<comment type="caution">
    <text evidence="3">The sequence shown here is derived from an EMBL/GenBank/DDBJ whole genome shotgun (WGS) entry which is preliminary data.</text>
</comment>
<name>A0AAV8W1D0_9CUCU</name>
<sequence>MSVISSRRRGRAPSSSTPSILKKPRSLKSRLSEVKTSVKVKFMLPHSQKVHSILEEYKDGTISRDYENLLCLIRDAELTDEDVSSLLKEATECISILNQDLRLFVEALLSIDWTGKSREVVAEYHSFVVNLLSAHNYHSKLVVEKLVTLFVPNATDVDWPDGVPTDADYRKCVNVHTLLNLLLSVVPMCKEILINFLTKKFPYYNKSTHIHEYYLHNLLWTLDYQPGFRQDILYLVISKLVILDVSASKEMIAKCTAEEEIFPMDDDSRSVRTCTTSTTSTIANSYALSNTLDVCMDKLFNYIIAECHSSEDGELIWDKAKALYLDLITVFDKVVLPTYDPQHVQFVMFLMCCLKPTIAEAFLNYLWKKMCNPNVARVIRRAAVNYIASLLARANFVPLSMLKGTLQQMAEWIHSYISNQDALESVNYDLRVHSVFYSVCQALFYVVSFRYKDLVRSKKNIIFLQSLNMAKMVTCRLNPLRVCQPAIVQNFAAITRNYQLAYCYTIIEHNARDKLPVIYDDDYNETTRDVTLDTYYPFDPYVLERSGKKIQPFYRDYEESPQDSMEVDETVSNQEEDDFLCNQELSSTPNSKINKFSYGSSPGFRFKT</sequence>
<dbReference type="GO" id="GO:0006361">
    <property type="term" value="P:transcription initiation at RNA polymerase I promoter"/>
    <property type="evidence" value="ECO:0007669"/>
    <property type="project" value="InterPro"/>
</dbReference>
<dbReference type="AlphaFoldDB" id="A0AAV8W1D0"/>
<feature type="region of interest" description="Disordered" evidence="2">
    <location>
        <begin position="584"/>
        <end position="608"/>
    </location>
</feature>
<gene>
    <name evidence="3" type="ORF">NQ315_011705</name>
</gene>
<dbReference type="PANTHER" id="PTHR12790">
    <property type="entry name" value="TRANSCRIPTION INITIATION FACTOR IA RRN3"/>
    <property type="match status" value="1"/>
</dbReference>
<feature type="compositionally biased region" description="Basic residues" evidence="2">
    <location>
        <begin position="1"/>
        <end position="11"/>
    </location>
</feature>
<dbReference type="InterPro" id="IPR007991">
    <property type="entry name" value="RNA_pol_I_trans_ini_fac_RRN3"/>
</dbReference>
<comment type="similarity">
    <text evidence="1">Belongs to the RRN3 family.</text>
</comment>
<feature type="region of interest" description="Disordered" evidence="2">
    <location>
        <begin position="1"/>
        <end position="22"/>
    </location>
</feature>
<feature type="compositionally biased region" description="Polar residues" evidence="2">
    <location>
        <begin position="584"/>
        <end position="600"/>
    </location>
</feature>
<dbReference type="SUPFAM" id="SSF48371">
    <property type="entry name" value="ARM repeat"/>
    <property type="match status" value="1"/>
</dbReference>
<accession>A0AAV8W1D0</accession>
<dbReference type="PANTHER" id="PTHR12790:SF0">
    <property type="entry name" value="RNA POLYMERASE I-SPECIFIC TRANSCRIPTION INITIATION FACTOR RRN3-RELATED"/>
    <property type="match status" value="1"/>
</dbReference>
<evidence type="ECO:0000256" key="2">
    <source>
        <dbReference type="SAM" id="MobiDB-lite"/>
    </source>
</evidence>
<dbReference type="Pfam" id="PF05327">
    <property type="entry name" value="RRN3"/>
    <property type="match status" value="1"/>
</dbReference>
<proteinExistence type="inferred from homology"/>
<reference evidence="3 4" key="1">
    <citation type="journal article" date="2023" name="Insect Mol. Biol.">
        <title>Genome sequencing provides insights into the evolution of gene families encoding plant cell wall-degrading enzymes in longhorned beetles.</title>
        <authorList>
            <person name="Shin N.R."/>
            <person name="Okamura Y."/>
            <person name="Kirsch R."/>
            <person name="Pauchet Y."/>
        </authorList>
    </citation>
    <scope>NUCLEOTIDE SEQUENCE [LARGE SCALE GENOMIC DNA]</scope>
    <source>
        <strain evidence="3">EAD_L_NR</strain>
    </source>
</reference>
<evidence type="ECO:0000313" key="3">
    <source>
        <dbReference type="EMBL" id="KAJ8920052.1"/>
    </source>
</evidence>
<evidence type="ECO:0000313" key="4">
    <source>
        <dbReference type="Proteomes" id="UP001159042"/>
    </source>
</evidence>
<dbReference type="GO" id="GO:0001042">
    <property type="term" value="F:RNA polymerase I core binding"/>
    <property type="evidence" value="ECO:0007669"/>
    <property type="project" value="TreeGrafter"/>
</dbReference>
<dbReference type="Proteomes" id="UP001159042">
    <property type="component" value="Unassembled WGS sequence"/>
</dbReference>
<dbReference type="GO" id="GO:0005634">
    <property type="term" value="C:nucleus"/>
    <property type="evidence" value="ECO:0007669"/>
    <property type="project" value="TreeGrafter"/>
</dbReference>
<organism evidence="3 4">
    <name type="scientific">Exocentrus adspersus</name>
    <dbReference type="NCBI Taxonomy" id="1586481"/>
    <lineage>
        <taxon>Eukaryota</taxon>
        <taxon>Metazoa</taxon>
        <taxon>Ecdysozoa</taxon>
        <taxon>Arthropoda</taxon>
        <taxon>Hexapoda</taxon>
        <taxon>Insecta</taxon>
        <taxon>Pterygota</taxon>
        <taxon>Neoptera</taxon>
        <taxon>Endopterygota</taxon>
        <taxon>Coleoptera</taxon>
        <taxon>Polyphaga</taxon>
        <taxon>Cucujiformia</taxon>
        <taxon>Chrysomeloidea</taxon>
        <taxon>Cerambycidae</taxon>
        <taxon>Lamiinae</taxon>
        <taxon>Acanthocinini</taxon>
        <taxon>Exocentrus</taxon>
    </lineage>
</organism>
<dbReference type="EMBL" id="JANEYG010000015">
    <property type="protein sequence ID" value="KAJ8920052.1"/>
    <property type="molecule type" value="Genomic_DNA"/>
</dbReference>
<evidence type="ECO:0008006" key="5">
    <source>
        <dbReference type="Google" id="ProtNLM"/>
    </source>
</evidence>
<evidence type="ECO:0000256" key="1">
    <source>
        <dbReference type="ARBA" id="ARBA00010098"/>
    </source>
</evidence>
<dbReference type="GO" id="GO:0001181">
    <property type="term" value="F:RNA polymerase I general transcription initiation factor activity"/>
    <property type="evidence" value="ECO:0007669"/>
    <property type="project" value="InterPro"/>
</dbReference>
<protein>
    <recommendedName>
        <fullName evidence="5">RNA polymerase I-specific transcription initiation factor RRN3</fullName>
    </recommendedName>
</protein>
<dbReference type="InterPro" id="IPR016024">
    <property type="entry name" value="ARM-type_fold"/>
</dbReference>